<feature type="domain" description="DUF5936" evidence="8">
    <location>
        <begin position="4"/>
        <end position="141"/>
    </location>
</feature>
<feature type="transmembrane region" description="Helical" evidence="6">
    <location>
        <begin position="261"/>
        <end position="285"/>
    </location>
</feature>
<feature type="domain" description="Type II secretion system protein GspF" evidence="7">
    <location>
        <begin position="152"/>
        <end position="278"/>
    </location>
</feature>
<dbReference type="Gene3D" id="1.20.81.30">
    <property type="entry name" value="Type II secretion system (T2SS), domain F"/>
    <property type="match status" value="1"/>
</dbReference>
<evidence type="ECO:0000259" key="7">
    <source>
        <dbReference type="Pfam" id="PF00482"/>
    </source>
</evidence>
<evidence type="ECO:0000259" key="8">
    <source>
        <dbReference type="Pfam" id="PF19359"/>
    </source>
</evidence>
<dbReference type="InterPro" id="IPR045980">
    <property type="entry name" value="DUF5936"/>
</dbReference>
<evidence type="ECO:0000313" key="9">
    <source>
        <dbReference type="EMBL" id="GLY85312.1"/>
    </source>
</evidence>
<evidence type="ECO:0000313" key="10">
    <source>
        <dbReference type="Proteomes" id="UP001165074"/>
    </source>
</evidence>
<dbReference type="Pfam" id="PF00482">
    <property type="entry name" value="T2SSF"/>
    <property type="match status" value="1"/>
</dbReference>
<keyword evidence="4 6" id="KW-1133">Transmembrane helix</keyword>
<dbReference type="PANTHER" id="PTHR35007:SF2">
    <property type="entry name" value="PILUS ASSEMBLE PROTEIN"/>
    <property type="match status" value="1"/>
</dbReference>
<dbReference type="InterPro" id="IPR018076">
    <property type="entry name" value="T2SS_GspF_dom"/>
</dbReference>
<dbReference type="EMBL" id="BSTK01000004">
    <property type="protein sequence ID" value="GLY85312.1"/>
    <property type="molecule type" value="Genomic_DNA"/>
</dbReference>
<evidence type="ECO:0000256" key="6">
    <source>
        <dbReference type="SAM" id="Phobius"/>
    </source>
</evidence>
<protein>
    <submittedName>
        <fullName evidence="9">Membrane protein</fullName>
    </submittedName>
</protein>
<dbReference type="AlphaFoldDB" id="A0A9W6W022"/>
<name>A0A9W6W022_9ACTN</name>
<accession>A0A9W6W022</accession>
<dbReference type="RefSeq" id="WP_285572151.1">
    <property type="nucleotide sequence ID" value="NZ_BSTK01000004.1"/>
</dbReference>
<dbReference type="GO" id="GO:0005886">
    <property type="term" value="C:plasma membrane"/>
    <property type="evidence" value="ECO:0007669"/>
    <property type="project" value="UniProtKB-SubCell"/>
</dbReference>
<evidence type="ECO:0000256" key="1">
    <source>
        <dbReference type="ARBA" id="ARBA00004651"/>
    </source>
</evidence>
<proteinExistence type="predicted"/>
<organism evidence="9 10">
    <name type="scientific">Actinoallomurus iriomotensis</name>
    <dbReference type="NCBI Taxonomy" id="478107"/>
    <lineage>
        <taxon>Bacteria</taxon>
        <taxon>Bacillati</taxon>
        <taxon>Actinomycetota</taxon>
        <taxon>Actinomycetes</taxon>
        <taxon>Streptosporangiales</taxon>
        <taxon>Thermomonosporaceae</taxon>
        <taxon>Actinoallomurus</taxon>
    </lineage>
</organism>
<gene>
    <name evidence="9" type="ORF">Airi02_032410</name>
</gene>
<evidence type="ECO:0000256" key="3">
    <source>
        <dbReference type="ARBA" id="ARBA00022692"/>
    </source>
</evidence>
<keyword evidence="3 6" id="KW-0812">Transmembrane</keyword>
<dbReference type="PANTHER" id="PTHR35007">
    <property type="entry name" value="INTEGRAL MEMBRANE PROTEIN-RELATED"/>
    <property type="match status" value="1"/>
</dbReference>
<sequence>MAPYVLAVLAAACVAVLAWGVHLVSAGRPAPDDLLAPASRKPDLGPLAGLADRLGGPLTPLVLRLTPPSARPRLRERIDAAGRPSGMTVDDYARQKAGNVTFNGCLAIVAVLIGQPILALLLLAVGWSQIDLVLWSKARERQEQIERILPDFLDVLAVVVSAGLGFRQAVERVAESMPGPLAEEMNGALRQMALGVPRREAFEELRRRNGSRSLASFVTAIMQAEELGAPLAGAVVEISGDMRREAAQQARRRAQRAEPRITMVTSFVMVPGVLILTVGAMFFGMHMSEMGGVFG</sequence>
<evidence type="ECO:0000256" key="5">
    <source>
        <dbReference type="ARBA" id="ARBA00023136"/>
    </source>
</evidence>
<comment type="subcellular location">
    <subcellularLocation>
        <location evidence="1">Cell membrane</location>
        <topology evidence="1">Multi-pass membrane protein</topology>
    </subcellularLocation>
</comment>
<evidence type="ECO:0000256" key="2">
    <source>
        <dbReference type="ARBA" id="ARBA00022475"/>
    </source>
</evidence>
<dbReference type="Pfam" id="PF19359">
    <property type="entry name" value="DUF5936"/>
    <property type="match status" value="1"/>
</dbReference>
<evidence type="ECO:0000256" key="4">
    <source>
        <dbReference type="ARBA" id="ARBA00022989"/>
    </source>
</evidence>
<dbReference type="Proteomes" id="UP001165074">
    <property type="component" value="Unassembled WGS sequence"/>
</dbReference>
<dbReference type="InterPro" id="IPR042094">
    <property type="entry name" value="T2SS_GspF_sf"/>
</dbReference>
<feature type="transmembrane region" description="Helical" evidence="6">
    <location>
        <begin position="106"/>
        <end position="127"/>
    </location>
</feature>
<keyword evidence="10" id="KW-1185">Reference proteome</keyword>
<keyword evidence="2" id="KW-1003">Cell membrane</keyword>
<reference evidence="9" key="1">
    <citation type="submission" date="2023-03" db="EMBL/GenBank/DDBJ databases">
        <title>Actinoallomurus iriomotensis NBRC 103684.</title>
        <authorList>
            <person name="Ichikawa N."/>
            <person name="Sato H."/>
            <person name="Tonouchi N."/>
        </authorList>
    </citation>
    <scope>NUCLEOTIDE SEQUENCE</scope>
    <source>
        <strain evidence="9">NBRC 103684</strain>
    </source>
</reference>
<keyword evidence="5 6" id="KW-0472">Membrane</keyword>
<comment type="caution">
    <text evidence="9">The sequence shown here is derived from an EMBL/GenBank/DDBJ whole genome shotgun (WGS) entry which is preliminary data.</text>
</comment>